<proteinExistence type="inferred from homology"/>
<evidence type="ECO:0000259" key="5">
    <source>
        <dbReference type="Pfam" id="PF14748"/>
    </source>
</evidence>
<dbReference type="PANTHER" id="PTHR11645:SF0">
    <property type="entry name" value="PYRROLINE-5-CARBOXYLATE REDUCTASE 3"/>
    <property type="match status" value="1"/>
</dbReference>
<sequence length="319" mass="33234">MQVQYEVNQVKSHLNNSAGFAGSINSIHSRAKLGCTSDIIAEPRGYGYACHMSNSRNCIGIVGVGVMGEALLAGVINSGSAPSSICIADKRAERLNELQSKYGVNPSDIAAIAGKCDVILLVVKPQDMGALVDEMAPLIPDTTLIVTIAAGKRTSFIEERVKPGTSVIRVMPNTPTLVGKGMAAISSGTHATEEDVDFVTNFLAACGEVIVLAEELQDAVTAVSGSGPAYFFYFVEEMIKAAIALGLSEFEASKLTIQTISGAAAMLNESGKSPTTLRENVTSPKGTTAAALASFTDAKTGEIIAAAMKAARDRSQELA</sequence>
<gene>
    <name evidence="6" type="ORF">UFOPK2802_00209</name>
</gene>
<keyword evidence="3" id="KW-0560">Oxidoreductase</keyword>
<feature type="domain" description="Pyrroline-5-carboxylate reductase dimerisation" evidence="5">
    <location>
        <begin position="214"/>
        <end position="318"/>
    </location>
</feature>
<dbReference type="Pfam" id="PF03807">
    <property type="entry name" value="F420_oxidored"/>
    <property type="match status" value="1"/>
</dbReference>
<dbReference type="InterPro" id="IPR008927">
    <property type="entry name" value="6-PGluconate_DH-like_C_sf"/>
</dbReference>
<dbReference type="NCBIfam" id="TIGR00112">
    <property type="entry name" value="proC"/>
    <property type="match status" value="1"/>
</dbReference>
<dbReference type="InterPro" id="IPR028939">
    <property type="entry name" value="P5C_Rdtase_cat_N"/>
</dbReference>
<dbReference type="InterPro" id="IPR036291">
    <property type="entry name" value="NAD(P)-bd_dom_sf"/>
</dbReference>
<reference evidence="6" key="1">
    <citation type="submission" date="2020-05" db="EMBL/GenBank/DDBJ databases">
        <authorList>
            <person name="Chiriac C."/>
            <person name="Salcher M."/>
            <person name="Ghai R."/>
            <person name="Kavagutti S V."/>
        </authorList>
    </citation>
    <scope>NUCLEOTIDE SEQUENCE</scope>
</reference>
<dbReference type="PIRSF" id="PIRSF000193">
    <property type="entry name" value="Pyrrol-5-carb_rd"/>
    <property type="match status" value="1"/>
</dbReference>
<dbReference type="InterPro" id="IPR000304">
    <property type="entry name" value="Pyrroline-COOH_reductase"/>
</dbReference>
<dbReference type="GO" id="GO:0004735">
    <property type="term" value="F:pyrroline-5-carboxylate reductase activity"/>
    <property type="evidence" value="ECO:0007669"/>
    <property type="project" value="InterPro"/>
</dbReference>
<organism evidence="6">
    <name type="scientific">freshwater metagenome</name>
    <dbReference type="NCBI Taxonomy" id="449393"/>
    <lineage>
        <taxon>unclassified sequences</taxon>
        <taxon>metagenomes</taxon>
        <taxon>ecological metagenomes</taxon>
    </lineage>
</organism>
<accession>A0A6J6SLW8</accession>
<name>A0A6J6SLW8_9ZZZZ</name>
<feature type="domain" description="Pyrroline-5-carboxylate reductase catalytic N-terminal" evidence="4">
    <location>
        <begin position="59"/>
        <end position="150"/>
    </location>
</feature>
<dbReference type="SUPFAM" id="SSF48179">
    <property type="entry name" value="6-phosphogluconate dehydrogenase C-terminal domain-like"/>
    <property type="match status" value="1"/>
</dbReference>
<protein>
    <submittedName>
        <fullName evidence="6">Unannotated protein</fullName>
    </submittedName>
</protein>
<dbReference type="HAMAP" id="MF_01925">
    <property type="entry name" value="P5C_reductase"/>
    <property type="match status" value="1"/>
</dbReference>
<dbReference type="InterPro" id="IPR029036">
    <property type="entry name" value="P5CR_dimer"/>
</dbReference>
<dbReference type="EMBL" id="CAEZYX010000011">
    <property type="protein sequence ID" value="CAB4735834.1"/>
    <property type="molecule type" value="Genomic_DNA"/>
</dbReference>
<evidence type="ECO:0000256" key="1">
    <source>
        <dbReference type="ARBA" id="ARBA00005525"/>
    </source>
</evidence>
<dbReference type="PANTHER" id="PTHR11645">
    <property type="entry name" value="PYRROLINE-5-CARBOXYLATE REDUCTASE"/>
    <property type="match status" value="1"/>
</dbReference>
<dbReference type="Pfam" id="PF14748">
    <property type="entry name" value="P5CR_dimer"/>
    <property type="match status" value="1"/>
</dbReference>
<dbReference type="SUPFAM" id="SSF51735">
    <property type="entry name" value="NAD(P)-binding Rossmann-fold domains"/>
    <property type="match status" value="1"/>
</dbReference>
<dbReference type="AlphaFoldDB" id="A0A6J6SLW8"/>
<evidence type="ECO:0000259" key="4">
    <source>
        <dbReference type="Pfam" id="PF03807"/>
    </source>
</evidence>
<keyword evidence="2" id="KW-0521">NADP</keyword>
<dbReference type="GO" id="GO:0055129">
    <property type="term" value="P:L-proline biosynthetic process"/>
    <property type="evidence" value="ECO:0007669"/>
    <property type="project" value="TreeGrafter"/>
</dbReference>
<dbReference type="Gene3D" id="1.10.3730.10">
    <property type="entry name" value="ProC C-terminal domain-like"/>
    <property type="match status" value="1"/>
</dbReference>
<evidence type="ECO:0000313" key="6">
    <source>
        <dbReference type="EMBL" id="CAB4735834.1"/>
    </source>
</evidence>
<evidence type="ECO:0000256" key="3">
    <source>
        <dbReference type="ARBA" id="ARBA00023002"/>
    </source>
</evidence>
<evidence type="ECO:0000256" key="2">
    <source>
        <dbReference type="ARBA" id="ARBA00022857"/>
    </source>
</evidence>
<comment type="similarity">
    <text evidence="1">Belongs to the pyrroline-5-carboxylate reductase family.</text>
</comment>
<dbReference type="FunFam" id="1.10.3730.10:FF:000001">
    <property type="entry name" value="Pyrroline-5-carboxylate reductase"/>
    <property type="match status" value="1"/>
</dbReference>
<dbReference type="Gene3D" id="3.40.50.720">
    <property type="entry name" value="NAD(P)-binding Rossmann-like Domain"/>
    <property type="match status" value="1"/>
</dbReference>